<evidence type="ECO:0000313" key="1">
    <source>
        <dbReference type="EMBL" id="KUG05489.1"/>
    </source>
</evidence>
<dbReference type="EMBL" id="LNQE01001812">
    <property type="protein sequence ID" value="KUG05489.1"/>
    <property type="molecule type" value="Genomic_DNA"/>
</dbReference>
<sequence>MLIRKETAGGFPQIYELVKVAFQTAKVVSKRKTAIPGPRFRMP</sequence>
<protein>
    <submittedName>
        <fullName evidence="1">Uncharacterized protein</fullName>
    </submittedName>
</protein>
<organism evidence="1">
    <name type="scientific">hydrocarbon metagenome</name>
    <dbReference type="NCBI Taxonomy" id="938273"/>
    <lineage>
        <taxon>unclassified sequences</taxon>
        <taxon>metagenomes</taxon>
        <taxon>ecological metagenomes</taxon>
    </lineage>
</organism>
<proteinExistence type="predicted"/>
<comment type="caution">
    <text evidence="1">The sequence shown here is derived from an EMBL/GenBank/DDBJ whole genome shotgun (WGS) entry which is preliminary data.</text>
</comment>
<name>A0A0W8EAL5_9ZZZZ</name>
<reference evidence="1" key="1">
    <citation type="journal article" date="2015" name="Proc. Natl. Acad. Sci. U.S.A.">
        <title>Networks of energetic and metabolic interactions define dynamics in microbial communities.</title>
        <authorList>
            <person name="Embree M."/>
            <person name="Liu J.K."/>
            <person name="Al-Bassam M.M."/>
            <person name="Zengler K."/>
        </authorList>
    </citation>
    <scope>NUCLEOTIDE SEQUENCE</scope>
</reference>
<dbReference type="AlphaFoldDB" id="A0A0W8EAL5"/>
<gene>
    <name evidence="1" type="ORF">ASZ90_017086</name>
</gene>
<accession>A0A0W8EAL5</accession>